<name>A0AAD9IZC8_9ANNE</name>
<feature type="region of interest" description="Disordered" evidence="1">
    <location>
        <begin position="90"/>
        <end position="121"/>
    </location>
</feature>
<evidence type="ECO:0000313" key="2">
    <source>
        <dbReference type="EMBL" id="KAK2143684.1"/>
    </source>
</evidence>
<proteinExistence type="predicted"/>
<protein>
    <submittedName>
        <fullName evidence="2">Uncharacterized protein</fullName>
    </submittedName>
</protein>
<dbReference type="EMBL" id="JAODUP010000820">
    <property type="protein sequence ID" value="KAK2143684.1"/>
    <property type="molecule type" value="Genomic_DNA"/>
</dbReference>
<sequence>MSTLKKLDRTQVEVFNSWKPHDFKRAPQRRNNDVRRTMSQLGPRPSDFIVAPDWVSEDADMTKAFGGRSHRPWNFEFPGARYWPRADDQRPEVHLGRQTTGRAMDATTKKGHPAEYPSTPLISDGVRPFTVTDANLLAARRHEVAMANKMADDNYKMTLPNGRPVNFYADGPLADVSYVQQTRYLPFIDALRAPNYSLNTPNSLASSGKAAFSRYLAPGQRNGSISFLTKHHYSSDIKPIRYSM</sequence>
<dbReference type="AlphaFoldDB" id="A0AAD9IZC8"/>
<accession>A0AAD9IZC8</accession>
<keyword evidence="3" id="KW-1185">Reference proteome</keyword>
<evidence type="ECO:0000313" key="3">
    <source>
        <dbReference type="Proteomes" id="UP001208570"/>
    </source>
</evidence>
<comment type="caution">
    <text evidence="2">The sequence shown here is derived from an EMBL/GenBank/DDBJ whole genome shotgun (WGS) entry which is preliminary data.</text>
</comment>
<evidence type="ECO:0000256" key="1">
    <source>
        <dbReference type="SAM" id="MobiDB-lite"/>
    </source>
</evidence>
<organism evidence="2 3">
    <name type="scientific">Paralvinella palmiformis</name>
    <dbReference type="NCBI Taxonomy" id="53620"/>
    <lineage>
        <taxon>Eukaryota</taxon>
        <taxon>Metazoa</taxon>
        <taxon>Spiralia</taxon>
        <taxon>Lophotrochozoa</taxon>
        <taxon>Annelida</taxon>
        <taxon>Polychaeta</taxon>
        <taxon>Sedentaria</taxon>
        <taxon>Canalipalpata</taxon>
        <taxon>Terebellida</taxon>
        <taxon>Terebelliformia</taxon>
        <taxon>Alvinellidae</taxon>
        <taxon>Paralvinella</taxon>
    </lineage>
</organism>
<dbReference type="Proteomes" id="UP001208570">
    <property type="component" value="Unassembled WGS sequence"/>
</dbReference>
<gene>
    <name evidence="2" type="ORF">LSH36_820g00069</name>
</gene>
<reference evidence="2" key="1">
    <citation type="journal article" date="2023" name="Mol. Biol. Evol.">
        <title>Third-Generation Sequencing Reveals the Adaptive Role of the Epigenome in Three Deep-Sea Polychaetes.</title>
        <authorList>
            <person name="Perez M."/>
            <person name="Aroh O."/>
            <person name="Sun Y."/>
            <person name="Lan Y."/>
            <person name="Juniper S.K."/>
            <person name="Young C.R."/>
            <person name="Angers B."/>
            <person name="Qian P.Y."/>
        </authorList>
    </citation>
    <scope>NUCLEOTIDE SEQUENCE</scope>
    <source>
        <strain evidence="2">P08H-3</strain>
    </source>
</reference>